<dbReference type="Gene3D" id="3.30.200.20">
    <property type="entry name" value="Phosphorylase Kinase, domain 1"/>
    <property type="match status" value="1"/>
</dbReference>
<evidence type="ECO:0000256" key="6">
    <source>
        <dbReference type="PROSITE-ProRule" id="PRU10141"/>
    </source>
</evidence>
<dbReference type="InterPro" id="IPR011009">
    <property type="entry name" value="Kinase-like_dom_sf"/>
</dbReference>
<evidence type="ECO:0000313" key="9">
    <source>
        <dbReference type="EMBL" id="OHT17187.1"/>
    </source>
</evidence>
<dbReference type="Proteomes" id="UP000179807">
    <property type="component" value="Unassembled WGS sequence"/>
</dbReference>
<keyword evidence="1" id="KW-0723">Serine/threonine-protein kinase</keyword>
<protein>
    <recommendedName>
        <fullName evidence="8">Protein kinase domain-containing protein</fullName>
    </recommendedName>
</protein>
<reference evidence="9" key="1">
    <citation type="submission" date="2016-10" db="EMBL/GenBank/DDBJ databases">
        <authorList>
            <person name="Benchimol M."/>
            <person name="Almeida L.G."/>
            <person name="Vasconcelos A.T."/>
            <person name="Perreira-Neves A."/>
            <person name="Rosa I.A."/>
            <person name="Tasca T."/>
            <person name="Bogo M.R."/>
            <person name="de Souza W."/>
        </authorList>
    </citation>
    <scope>NUCLEOTIDE SEQUENCE [LARGE SCALE GENOMIC DNA]</scope>
    <source>
        <strain evidence="9">K</strain>
    </source>
</reference>
<evidence type="ECO:0000256" key="1">
    <source>
        <dbReference type="ARBA" id="ARBA00022527"/>
    </source>
</evidence>
<dbReference type="PROSITE" id="PS00107">
    <property type="entry name" value="PROTEIN_KINASE_ATP"/>
    <property type="match status" value="1"/>
</dbReference>
<dbReference type="RefSeq" id="XP_068370323.1">
    <property type="nucleotide sequence ID" value="XM_068513651.1"/>
</dbReference>
<feature type="region of interest" description="Disordered" evidence="7">
    <location>
        <begin position="73"/>
        <end position="92"/>
    </location>
</feature>
<evidence type="ECO:0000256" key="3">
    <source>
        <dbReference type="ARBA" id="ARBA00022741"/>
    </source>
</evidence>
<dbReference type="SMART" id="SM00220">
    <property type="entry name" value="S_TKc"/>
    <property type="match status" value="1"/>
</dbReference>
<dbReference type="PROSITE" id="PS00108">
    <property type="entry name" value="PROTEIN_KINASE_ST"/>
    <property type="match status" value="1"/>
</dbReference>
<dbReference type="GO" id="GO:0004674">
    <property type="term" value="F:protein serine/threonine kinase activity"/>
    <property type="evidence" value="ECO:0007669"/>
    <property type="project" value="UniProtKB-KW"/>
</dbReference>
<dbReference type="PANTHER" id="PTHR24345">
    <property type="entry name" value="SERINE/THREONINE-PROTEIN KINASE PLK"/>
    <property type="match status" value="1"/>
</dbReference>
<gene>
    <name evidence="9" type="ORF">TRFO_41232</name>
</gene>
<dbReference type="InterPro" id="IPR000719">
    <property type="entry name" value="Prot_kinase_dom"/>
</dbReference>
<keyword evidence="10" id="KW-1185">Reference proteome</keyword>
<evidence type="ECO:0000256" key="5">
    <source>
        <dbReference type="ARBA" id="ARBA00022840"/>
    </source>
</evidence>
<dbReference type="EMBL" id="MLAK01000029">
    <property type="protein sequence ID" value="OHT17187.1"/>
    <property type="molecule type" value="Genomic_DNA"/>
</dbReference>
<evidence type="ECO:0000256" key="4">
    <source>
        <dbReference type="ARBA" id="ARBA00022777"/>
    </source>
</evidence>
<dbReference type="PANTHER" id="PTHR24345:SF91">
    <property type="entry name" value="SERINE_THREONINE-PROTEIN KINASE PLK4"/>
    <property type="match status" value="1"/>
</dbReference>
<comment type="caution">
    <text evidence="9">The sequence shown here is derived from an EMBL/GenBank/DDBJ whole genome shotgun (WGS) entry which is preliminary data.</text>
</comment>
<dbReference type="VEuPathDB" id="TrichDB:TRFO_41232"/>
<dbReference type="GO" id="GO:0005524">
    <property type="term" value="F:ATP binding"/>
    <property type="evidence" value="ECO:0007669"/>
    <property type="project" value="UniProtKB-UniRule"/>
</dbReference>
<name>A0A1J4L174_9EUKA</name>
<feature type="binding site" evidence="6">
    <location>
        <position position="37"/>
    </location>
    <ligand>
        <name>ATP</name>
        <dbReference type="ChEBI" id="CHEBI:30616"/>
    </ligand>
</feature>
<dbReference type="SUPFAM" id="SSF56112">
    <property type="entry name" value="Protein kinase-like (PK-like)"/>
    <property type="match status" value="1"/>
</dbReference>
<dbReference type="GO" id="GO:0005634">
    <property type="term" value="C:nucleus"/>
    <property type="evidence" value="ECO:0007669"/>
    <property type="project" value="TreeGrafter"/>
</dbReference>
<accession>A0A1J4L174</accession>
<organism evidence="9 10">
    <name type="scientific">Tritrichomonas foetus</name>
    <dbReference type="NCBI Taxonomy" id="1144522"/>
    <lineage>
        <taxon>Eukaryota</taxon>
        <taxon>Metamonada</taxon>
        <taxon>Parabasalia</taxon>
        <taxon>Tritrichomonadida</taxon>
        <taxon>Tritrichomonadidae</taxon>
        <taxon>Tritrichomonas</taxon>
    </lineage>
</organism>
<dbReference type="FunFam" id="1.10.510.10:FF:000571">
    <property type="entry name" value="Maternal embryonic leucine zipper kinase"/>
    <property type="match status" value="1"/>
</dbReference>
<keyword evidence="2" id="KW-0808">Transferase</keyword>
<dbReference type="GeneID" id="94848355"/>
<proteinExistence type="predicted"/>
<keyword evidence="3 6" id="KW-0547">Nucleotide-binding</keyword>
<feature type="domain" description="Protein kinase" evidence="8">
    <location>
        <begin position="8"/>
        <end position="323"/>
    </location>
</feature>
<dbReference type="PROSITE" id="PS50011">
    <property type="entry name" value="PROTEIN_KINASE_DOM"/>
    <property type="match status" value="1"/>
</dbReference>
<keyword evidence="4" id="KW-0418">Kinase</keyword>
<dbReference type="InterPro" id="IPR008271">
    <property type="entry name" value="Ser/Thr_kinase_AS"/>
</dbReference>
<evidence type="ECO:0000313" key="10">
    <source>
        <dbReference type="Proteomes" id="UP000179807"/>
    </source>
</evidence>
<dbReference type="Pfam" id="PF00069">
    <property type="entry name" value="Pkinase"/>
    <property type="match status" value="1"/>
</dbReference>
<evidence type="ECO:0000259" key="8">
    <source>
        <dbReference type="PROSITE" id="PS50011"/>
    </source>
</evidence>
<dbReference type="AlphaFoldDB" id="A0A1J4L174"/>
<evidence type="ECO:0000256" key="2">
    <source>
        <dbReference type="ARBA" id="ARBA00022679"/>
    </source>
</evidence>
<sequence>MIPQLKDYSGLVSIGRGAFATVFRAMHNPTERIVALKVFNGVSKNGVLSSGRSSSMSQDAQYDYNNSSDNLGLSSGEVQSSHSNLSMSSSFRGNPLSCTQSASEEHVKYGEGDEMTDFNREVQIHMKLDHPFIAHFFGSFQQDDINVIVMEYIPGKSLLDLINSGRLSNEFEIAKIYCQIIAALDYLHNEKKVVHRDLKLENIIISPNNMVKIIDFGLSNISNGLLSTQCASFPYAAPELFLGEPYDSSIDIWASGVILYAMLTGSLPFEGEDVFQLANQIMNHEPDYSEIHSSYAVDLLQHVLEKNTHDRYNLTQIINHPFIKKSTFAYLLDRKHVLNDDTKVFPQTDLILNSSKNLNMSRRVNTSLCDIHIPNGQSSLNSNSNIPHISQFRGNNHSYNHKDNTSTRLLQNHIIINNQANSNLSNNAAPTPAVSKNAHILKNLNINKNTAAPKNIQNQNGNAIPQTPSFVSLPGFDDKVIRYMCRLKYDVNKLVVPEFEKLDIPESLVYRVIRRYQTGTNMLNIFTSPVPEKIQTASMFLPVYINPVGDELPKYAEEQDGPLTSKNIPMRGMKRKKSSFESFFAKGKQETLPNCPMRVRANNKLLNIHTFCD</sequence>
<dbReference type="InterPro" id="IPR017441">
    <property type="entry name" value="Protein_kinase_ATP_BS"/>
</dbReference>
<keyword evidence="5 6" id="KW-0067">ATP-binding</keyword>
<dbReference type="Gene3D" id="1.10.510.10">
    <property type="entry name" value="Transferase(Phosphotransferase) domain 1"/>
    <property type="match status" value="1"/>
</dbReference>
<feature type="compositionally biased region" description="Low complexity" evidence="7">
    <location>
        <begin position="73"/>
        <end position="90"/>
    </location>
</feature>
<evidence type="ECO:0000256" key="7">
    <source>
        <dbReference type="SAM" id="MobiDB-lite"/>
    </source>
</evidence>